<comment type="catalytic activity">
    <reaction evidence="10">
        <text>D-alanyl-D-alanine + UDP-N-acetyl-alpha-D-muramoyl-L-alanyl-gamma-D-glutamyl-meso-2,6-diaminopimelate + ATP = UDP-N-acetyl-alpha-D-muramoyl-L-alanyl-gamma-D-glutamyl-meso-2,6-diaminopimeloyl-D-alanyl-D-alanine + ADP + phosphate + H(+)</text>
        <dbReference type="Rhea" id="RHEA:28374"/>
        <dbReference type="ChEBI" id="CHEBI:15378"/>
        <dbReference type="ChEBI" id="CHEBI:30616"/>
        <dbReference type="ChEBI" id="CHEBI:43474"/>
        <dbReference type="ChEBI" id="CHEBI:57822"/>
        <dbReference type="ChEBI" id="CHEBI:61386"/>
        <dbReference type="ChEBI" id="CHEBI:83905"/>
        <dbReference type="ChEBI" id="CHEBI:456216"/>
        <dbReference type="EC" id="6.3.2.10"/>
    </reaction>
</comment>
<evidence type="ECO:0000256" key="3">
    <source>
        <dbReference type="ARBA" id="ARBA00022618"/>
    </source>
</evidence>
<keyword evidence="1 10" id="KW-0963">Cytoplasm</keyword>
<keyword evidence="5 10" id="KW-0067">ATP-binding</keyword>
<dbReference type="Proteomes" id="UP000463470">
    <property type="component" value="Unassembled WGS sequence"/>
</dbReference>
<feature type="binding site" evidence="10">
    <location>
        <begin position="116"/>
        <end position="122"/>
    </location>
    <ligand>
        <name>ATP</name>
        <dbReference type="ChEBI" id="CHEBI:30616"/>
    </ligand>
</feature>
<keyword evidence="9 10" id="KW-0961">Cell wall biogenesis/degradation</keyword>
<dbReference type="InterPro" id="IPR051046">
    <property type="entry name" value="MurCDEF_CellWall_CoF430Synth"/>
</dbReference>
<dbReference type="InterPro" id="IPR004101">
    <property type="entry name" value="Mur_ligase_C"/>
</dbReference>
<reference evidence="14 15" key="1">
    <citation type="submission" date="2020-01" db="EMBL/GenBank/DDBJ databases">
        <title>Whole-genome sequence of Heliobacterium undosum DSM 13378.</title>
        <authorList>
            <person name="Kyndt J.A."/>
            <person name="Meyer T.E."/>
        </authorList>
    </citation>
    <scope>NUCLEOTIDE SEQUENCE [LARGE SCALE GENOMIC DNA]</scope>
    <source>
        <strain evidence="14 15">DSM 13378</strain>
    </source>
</reference>
<dbReference type="Pfam" id="PF02875">
    <property type="entry name" value="Mur_ligase_C"/>
    <property type="match status" value="1"/>
</dbReference>
<dbReference type="OrthoDB" id="9801978at2"/>
<comment type="similarity">
    <text evidence="10">Belongs to the MurCDEF family. MurF subfamily.</text>
</comment>
<dbReference type="SUPFAM" id="SSF63418">
    <property type="entry name" value="MurE/MurF N-terminal domain"/>
    <property type="match status" value="1"/>
</dbReference>
<proteinExistence type="inferred from homology"/>
<feature type="domain" description="Mur ligase C-terminal" evidence="12">
    <location>
        <begin position="352"/>
        <end position="478"/>
    </location>
</feature>
<dbReference type="InterPro" id="IPR000713">
    <property type="entry name" value="Mur_ligase_N"/>
</dbReference>
<organism evidence="14 15">
    <name type="scientific">Heliomicrobium undosum</name>
    <dbReference type="NCBI Taxonomy" id="121734"/>
    <lineage>
        <taxon>Bacteria</taxon>
        <taxon>Bacillati</taxon>
        <taxon>Bacillota</taxon>
        <taxon>Clostridia</taxon>
        <taxon>Eubacteriales</taxon>
        <taxon>Heliobacteriaceae</taxon>
        <taxon>Heliomicrobium</taxon>
    </lineage>
</organism>
<dbReference type="InterPro" id="IPR036565">
    <property type="entry name" value="Mur-like_cat_sf"/>
</dbReference>
<feature type="domain" description="Mur ligase central" evidence="13">
    <location>
        <begin position="114"/>
        <end position="329"/>
    </location>
</feature>
<evidence type="ECO:0000256" key="9">
    <source>
        <dbReference type="ARBA" id="ARBA00023316"/>
    </source>
</evidence>
<dbReference type="GO" id="GO:0071555">
    <property type="term" value="P:cell wall organization"/>
    <property type="evidence" value="ECO:0007669"/>
    <property type="project" value="UniProtKB-KW"/>
</dbReference>
<sequence>MIGVDLSLLAEWMLGKVEGEGTALISGTAVVDSRKVAPGDVFFALPGEKVDGHDFVPAALAAGAACAVVRRMDDGWKAALRPGQGLILVDDGLQALQDCARHYRTQLAIPVIAVTGSTGKTSTKDLLAAAVGAQLDVMKSPGNFNNEIGLPLTLLGVQEHHQALIVEMGMRGEGQIAALCRIARPDVGLLTNIGPVHMELLGSMEAIGRAKGELLQSLPEKGKAVVNGEDRRVVAETLSSRCPVVYAGTSPEALADGLIAGGLNPAEPVQAIWATEVEPLGEQGSRVAGAFGAFIPEQAAGNGESTFEFLLPLPGRHQVSNALLALAAARAVGVDPAAAAGGLAQARLSSLRWETRRFDCAVTLINDAYNANPAAMTAALTTAAELAGPGRLVAVLGDMYELGPEAAEYHRQVGRQAAKLGVGLLVSVGTLGACITDGAIEAGMTPERIRRFADAETAAAALPGQVEEDDVILIKASRGMRLERVAHALADTLANRRR</sequence>
<feature type="domain" description="Mur ligase N-terminal catalytic" evidence="11">
    <location>
        <begin position="31"/>
        <end position="104"/>
    </location>
</feature>
<dbReference type="InterPro" id="IPR035911">
    <property type="entry name" value="MurE/MurF_N"/>
</dbReference>
<keyword evidence="15" id="KW-1185">Reference proteome</keyword>
<dbReference type="HAMAP" id="MF_02019">
    <property type="entry name" value="MurF"/>
    <property type="match status" value="1"/>
</dbReference>
<dbReference type="GO" id="GO:0051301">
    <property type="term" value="P:cell division"/>
    <property type="evidence" value="ECO:0007669"/>
    <property type="project" value="UniProtKB-KW"/>
</dbReference>
<evidence type="ECO:0000313" key="14">
    <source>
        <dbReference type="EMBL" id="MZP28959.1"/>
    </source>
</evidence>
<dbReference type="InterPro" id="IPR013221">
    <property type="entry name" value="Mur_ligase_cen"/>
</dbReference>
<keyword evidence="8 10" id="KW-0131">Cell cycle</keyword>
<evidence type="ECO:0000313" key="15">
    <source>
        <dbReference type="Proteomes" id="UP000463470"/>
    </source>
</evidence>
<evidence type="ECO:0000256" key="4">
    <source>
        <dbReference type="ARBA" id="ARBA00022741"/>
    </source>
</evidence>
<dbReference type="GO" id="GO:0047480">
    <property type="term" value="F:UDP-N-acetylmuramoyl-tripeptide-D-alanyl-D-alanine ligase activity"/>
    <property type="evidence" value="ECO:0007669"/>
    <property type="project" value="UniProtKB-UniRule"/>
</dbReference>
<comment type="function">
    <text evidence="10">Involved in cell wall formation. Catalyzes the final step in the synthesis of UDP-N-acetylmuramoyl-pentapeptide, the precursor of murein.</text>
</comment>
<evidence type="ECO:0000256" key="5">
    <source>
        <dbReference type="ARBA" id="ARBA00022840"/>
    </source>
</evidence>
<keyword evidence="4 10" id="KW-0547">Nucleotide-binding</keyword>
<dbReference type="EC" id="6.3.2.10" evidence="10"/>
<dbReference type="UniPathway" id="UPA00219"/>
<comment type="caution">
    <text evidence="14">The sequence shown here is derived from an EMBL/GenBank/DDBJ whole genome shotgun (WGS) entry which is preliminary data.</text>
</comment>
<dbReference type="Pfam" id="PF08245">
    <property type="entry name" value="Mur_ligase_M"/>
    <property type="match status" value="1"/>
</dbReference>
<dbReference type="SUPFAM" id="SSF53244">
    <property type="entry name" value="MurD-like peptide ligases, peptide-binding domain"/>
    <property type="match status" value="1"/>
</dbReference>
<name>A0A845L1R7_9FIRM</name>
<dbReference type="RefSeq" id="WP_161255463.1">
    <property type="nucleotide sequence ID" value="NZ_WXEY01000003.1"/>
</dbReference>
<evidence type="ECO:0000256" key="6">
    <source>
        <dbReference type="ARBA" id="ARBA00022960"/>
    </source>
</evidence>
<evidence type="ECO:0000256" key="1">
    <source>
        <dbReference type="ARBA" id="ARBA00022490"/>
    </source>
</evidence>
<dbReference type="PANTHER" id="PTHR43024">
    <property type="entry name" value="UDP-N-ACETYLMURAMOYL-TRIPEPTIDE--D-ALANYL-D-ALANINE LIGASE"/>
    <property type="match status" value="1"/>
</dbReference>
<keyword evidence="3 10" id="KW-0132">Cell division</keyword>
<keyword evidence="6 10" id="KW-0133">Cell shape</keyword>
<evidence type="ECO:0000256" key="2">
    <source>
        <dbReference type="ARBA" id="ARBA00022598"/>
    </source>
</evidence>
<evidence type="ECO:0000259" key="13">
    <source>
        <dbReference type="Pfam" id="PF08245"/>
    </source>
</evidence>
<dbReference type="Gene3D" id="3.40.1190.10">
    <property type="entry name" value="Mur-like, catalytic domain"/>
    <property type="match status" value="1"/>
</dbReference>
<dbReference type="Gene3D" id="3.40.1390.10">
    <property type="entry name" value="MurE/MurF, N-terminal domain"/>
    <property type="match status" value="1"/>
</dbReference>
<evidence type="ECO:0000259" key="12">
    <source>
        <dbReference type="Pfam" id="PF02875"/>
    </source>
</evidence>
<keyword evidence="7 10" id="KW-0573">Peptidoglycan synthesis</keyword>
<dbReference type="InterPro" id="IPR005863">
    <property type="entry name" value="UDP-N-AcMur_synth"/>
</dbReference>
<evidence type="ECO:0000256" key="7">
    <source>
        <dbReference type="ARBA" id="ARBA00022984"/>
    </source>
</evidence>
<dbReference type="GO" id="GO:0009252">
    <property type="term" value="P:peptidoglycan biosynthetic process"/>
    <property type="evidence" value="ECO:0007669"/>
    <property type="project" value="UniProtKB-UniRule"/>
</dbReference>
<protein>
    <recommendedName>
        <fullName evidence="10">UDP-N-acetylmuramoyl-tripeptide--D-alanyl-D-alanine ligase</fullName>
        <ecNumber evidence="10">6.3.2.10</ecNumber>
    </recommendedName>
    <alternativeName>
        <fullName evidence="10">D-alanyl-D-alanine-adding enzyme</fullName>
    </alternativeName>
</protein>
<dbReference type="InterPro" id="IPR036615">
    <property type="entry name" value="Mur_ligase_C_dom_sf"/>
</dbReference>
<comment type="pathway">
    <text evidence="10">Cell wall biogenesis; peptidoglycan biosynthesis.</text>
</comment>
<evidence type="ECO:0000259" key="11">
    <source>
        <dbReference type="Pfam" id="PF01225"/>
    </source>
</evidence>
<dbReference type="SUPFAM" id="SSF53623">
    <property type="entry name" value="MurD-like peptide ligases, catalytic domain"/>
    <property type="match status" value="1"/>
</dbReference>
<dbReference type="PANTHER" id="PTHR43024:SF1">
    <property type="entry name" value="UDP-N-ACETYLMURAMOYL-TRIPEPTIDE--D-ALANYL-D-ALANINE LIGASE"/>
    <property type="match status" value="1"/>
</dbReference>
<dbReference type="EMBL" id="WXEY01000003">
    <property type="protein sequence ID" value="MZP28959.1"/>
    <property type="molecule type" value="Genomic_DNA"/>
</dbReference>
<dbReference type="Gene3D" id="3.90.190.20">
    <property type="entry name" value="Mur ligase, C-terminal domain"/>
    <property type="match status" value="1"/>
</dbReference>
<dbReference type="GO" id="GO:0005737">
    <property type="term" value="C:cytoplasm"/>
    <property type="evidence" value="ECO:0007669"/>
    <property type="project" value="UniProtKB-SubCell"/>
</dbReference>
<dbReference type="AlphaFoldDB" id="A0A845L1R7"/>
<dbReference type="GO" id="GO:0008360">
    <property type="term" value="P:regulation of cell shape"/>
    <property type="evidence" value="ECO:0007669"/>
    <property type="project" value="UniProtKB-KW"/>
</dbReference>
<evidence type="ECO:0000256" key="8">
    <source>
        <dbReference type="ARBA" id="ARBA00023306"/>
    </source>
</evidence>
<dbReference type="GO" id="GO:0005524">
    <property type="term" value="F:ATP binding"/>
    <property type="evidence" value="ECO:0007669"/>
    <property type="project" value="UniProtKB-UniRule"/>
</dbReference>
<dbReference type="Pfam" id="PF01225">
    <property type="entry name" value="Mur_ligase"/>
    <property type="match status" value="1"/>
</dbReference>
<evidence type="ECO:0000256" key="10">
    <source>
        <dbReference type="HAMAP-Rule" id="MF_02019"/>
    </source>
</evidence>
<comment type="subcellular location">
    <subcellularLocation>
        <location evidence="10">Cytoplasm</location>
    </subcellularLocation>
</comment>
<gene>
    <name evidence="10" type="primary">murF</name>
    <name evidence="14" type="ORF">GTO91_04445</name>
</gene>
<keyword evidence="2 10" id="KW-0436">Ligase</keyword>
<accession>A0A845L1R7</accession>